<dbReference type="InterPro" id="IPR029052">
    <property type="entry name" value="Metallo-depent_PP-like"/>
</dbReference>
<dbReference type="Pfam" id="PF00149">
    <property type="entry name" value="Metallophos"/>
    <property type="match status" value="1"/>
</dbReference>
<reference evidence="2" key="1">
    <citation type="journal article" date="2021" name="PeerJ">
        <title>Extensive microbial diversity within the chicken gut microbiome revealed by metagenomics and culture.</title>
        <authorList>
            <person name="Gilroy R."/>
            <person name="Ravi A."/>
            <person name="Getino M."/>
            <person name="Pursley I."/>
            <person name="Horton D.L."/>
            <person name="Alikhan N.F."/>
            <person name="Baker D."/>
            <person name="Gharbi K."/>
            <person name="Hall N."/>
            <person name="Watson M."/>
            <person name="Adriaenssens E.M."/>
            <person name="Foster-Nyarko E."/>
            <person name="Jarju S."/>
            <person name="Secka A."/>
            <person name="Antonio M."/>
            <person name="Oren A."/>
            <person name="Chaudhuri R.R."/>
            <person name="La Ragione R."/>
            <person name="Hildebrand F."/>
            <person name="Pallen M.J."/>
        </authorList>
    </citation>
    <scope>NUCLEOTIDE SEQUENCE</scope>
    <source>
        <strain evidence="2">CHK171-505</strain>
    </source>
</reference>
<name>A0A9D2I3S1_9LACT</name>
<organism evidence="2 3">
    <name type="scientific">Candidatus Jeotgalibaca merdavium</name>
    <dbReference type="NCBI Taxonomy" id="2838627"/>
    <lineage>
        <taxon>Bacteria</taxon>
        <taxon>Bacillati</taxon>
        <taxon>Bacillota</taxon>
        <taxon>Bacilli</taxon>
        <taxon>Lactobacillales</taxon>
        <taxon>Carnobacteriaceae</taxon>
        <taxon>Jeotgalibaca</taxon>
    </lineage>
</organism>
<dbReference type="SUPFAM" id="SSF56300">
    <property type="entry name" value="Metallo-dependent phosphatases"/>
    <property type="match status" value="1"/>
</dbReference>
<dbReference type="InterPro" id="IPR050126">
    <property type="entry name" value="Ap4A_hydrolase"/>
</dbReference>
<feature type="domain" description="Calcineurin-like phosphoesterase" evidence="1">
    <location>
        <begin position="7"/>
        <end position="201"/>
    </location>
</feature>
<gene>
    <name evidence="2" type="ORF">H9948_10360</name>
</gene>
<dbReference type="GO" id="GO:0110154">
    <property type="term" value="P:RNA decapping"/>
    <property type="evidence" value="ECO:0007669"/>
    <property type="project" value="TreeGrafter"/>
</dbReference>
<dbReference type="GO" id="GO:0008803">
    <property type="term" value="F:bis(5'-nucleosyl)-tetraphosphatase (symmetrical) activity"/>
    <property type="evidence" value="ECO:0007669"/>
    <property type="project" value="TreeGrafter"/>
</dbReference>
<sequence>MKEQRFVIGDVHGEYEMLEKLLTFWDESQQDLIFIGDLTDRGENSLQVLERVRQLVEEGRALCLRGNHEEMLRHFLQQPEKKAALYMMNGGLKTIESIVGKDLVTVTQAHVMAEAVMTQLPWLAEFIENLPYYIEWQNYVFVHAGVDLTLDDWKMTQPHEFIWIRQPFYEGENRTGKTIVFGHTPTPSLHQDESQFQIWQSDHKIGIDGGAVFGGILHGLVLDKTGIVHHYGVQKDDSGLIQATTYQ</sequence>
<dbReference type="GO" id="GO:0005737">
    <property type="term" value="C:cytoplasm"/>
    <property type="evidence" value="ECO:0007669"/>
    <property type="project" value="TreeGrafter"/>
</dbReference>
<accession>A0A9D2I3S1</accession>
<protein>
    <submittedName>
        <fullName evidence="2">Metallophosphoesterase</fullName>
    </submittedName>
</protein>
<dbReference type="PANTHER" id="PTHR42850">
    <property type="entry name" value="METALLOPHOSPHOESTERASE"/>
    <property type="match status" value="1"/>
</dbReference>
<dbReference type="EMBL" id="DWYW01000237">
    <property type="protein sequence ID" value="HJA91178.1"/>
    <property type="molecule type" value="Genomic_DNA"/>
</dbReference>
<dbReference type="AlphaFoldDB" id="A0A9D2I3S1"/>
<dbReference type="PANTHER" id="PTHR42850:SF4">
    <property type="entry name" value="ZINC-DEPENDENT ENDOPOLYPHOSPHATASE"/>
    <property type="match status" value="1"/>
</dbReference>
<dbReference type="Gene3D" id="3.60.21.10">
    <property type="match status" value="1"/>
</dbReference>
<dbReference type="Proteomes" id="UP000886856">
    <property type="component" value="Unassembled WGS sequence"/>
</dbReference>
<dbReference type="InterPro" id="IPR004843">
    <property type="entry name" value="Calcineurin-like_PHP"/>
</dbReference>
<evidence type="ECO:0000259" key="1">
    <source>
        <dbReference type="Pfam" id="PF00149"/>
    </source>
</evidence>
<evidence type="ECO:0000313" key="2">
    <source>
        <dbReference type="EMBL" id="HJA91178.1"/>
    </source>
</evidence>
<proteinExistence type="predicted"/>
<evidence type="ECO:0000313" key="3">
    <source>
        <dbReference type="Proteomes" id="UP000886856"/>
    </source>
</evidence>
<dbReference type="GO" id="GO:0016791">
    <property type="term" value="F:phosphatase activity"/>
    <property type="evidence" value="ECO:0007669"/>
    <property type="project" value="TreeGrafter"/>
</dbReference>
<comment type="caution">
    <text evidence="2">The sequence shown here is derived from an EMBL/GenBank/DDBJ whole genome shotgun (WGS) entry which is preliminary data.</text>
</comment>
<reference evidence="2" key="2">
    <citation type="submission" date="2021-04" db="EMBL/GenBank/DDBJ databases">
        <authorList>
            <person name="Gilroy R."/>
        </authorList>
    </citation>
    <scope>NUCLEOTIDE SEQUENCE</scope>
    <source>
        <strain evidence="2">CHK171-505</strain>
    </source>
</reference>